<feature type="compositionally biased region" description="Basic and acidic residues" evidence="1">
    <location>
        <begin position="231"/>
        <end position="245"/>
    </location>
</feature>
<keyword evidence="3" id="KW-1185">Reference proteome</keyword>
<evidence type="ECO:0000256" key="1">
    <source>
        <dbReference type="SAM" id="MobiDB-lite"/>
    </source>
</evidence>
<dbReference type="EMBL" id="JAWPEI010000007">
    <property type="protein sequence ID" value="KAK4721754.1"/>
    <property type="molecule type" value="Genomic_DNA"/>
</dbReference>
<dbReference type="Proteomes" id="UP001311915">
    <property type="component" value="Unassembled WGS sequence"/>
</dbReference>
<feature type="compositionally biased region" description="Basic and acidic residues" evidence="1">
    <location>
        <begin position="137"/>
        <end position="160"/>
    </location>
</feature>
<name>A0AAV9L8R8_9SOLN</name>
<dbReference type="AlphaFoldDB" id="A0AAV9L8R8"/>
<accession>A0AAV9L8R8</accession>
<feature type="compositionally biased region" description="Basic residues" evidence="1">
    <location>
        <begin position="208"/>
        <end position="221"/>
    </location>
</feature>
<gene>
    <name evidence="2" type="ORF">R3W88_011987</name>
</gene>
<protein>
    <submittedName>
        <fullName evidence="2">Uncharacterized protein</fullName>
    </submittedName>
</protein>
<feature type="region of interest" description="Disordered" evidence="1">
    <location>
        <begin position="191"/>
        <end position="269"/>
    </location>
</feature>
<organism evidence="2 3">
    <name type="scientific">Solanum pinnatisectum</name>
    <name type="common">tansyleaf nightshade</name>
    <dbReference type="NCBI Taxonomy" id="50273"/>
    <lineage>
        <taxon>Eukaryota</taxon>
        <taxon>Viridiplantae</taxon>
        <taxon>Streptophyta</taxon>
        <taxon>Embryophyta</taxon>
        <taxon>Tracheophyta</taxon>
        <taxon>Spermatophyta</taxon>
        <taxon>Magnoliopsida</taxon>
        <taxon>eudicotyledons</taxon>
        <taxon>Gunneridae</taxon>
        <taxon>Pentapetalae</taxon>
        <taxon>asterids</taxon>
        <taxon>lamiids</taxon>
        <taxon>Solanales</taxon>
        <taxon>Solanaceae</taxon>
        <taxon>Solanoideae</taxon>
        <taxon>Solaneae</taxon>
        <taxon>Solanum</taxon>
    </lineage>
</organism>
<evidence type="ECO:0000313" key="2">
    <source>
        <dbReference type="EMBL" id="KAK4721754.1"/>
    </source>
</evidence>
<comment type="caution">
    <text evidence="2">The sequence shown here is derived from an EMBL/GenBank/DDBJ whole genome shotgun (WGS) entry which is preliminary data.</text>
</comment>
<feature type="region of interest" description="Disordered" evidence="1">
    <location>
        <begin position="46"/>
        <end position="79"/>
    </location>
</feature>
<reference evidence="2 3" key="1">
    <citation type="submission" date="2023-10" db="EMBL/GenBank/DDBJ databases">
        <title>Genome-Wide Identification Analysis in wild type Solanum Pinnatisectum Reveals Some Genes Defensing Phytophthora Infestans.</title>
        <authorList>
            <person name="Sun C."/>
        </authorList>
    </citation>
    <scope>NUCLEOTIDE SEQUENCE [LARGE SCALE GENOMIC DNA]</scope>
    <source>
        <strain evidence="2">LQN</strain>
        <tissue evidence="2">Leaf</tissue>
    </source>
</reference>
<sequence length="333" mass="36461">MSQSPSSLKKMLDSLNEIDLVAFYISSDISSPSKMSTISPVNIAKASPPNPLSPIDLNNPAPSHQPGVYPSSDSREGVMNEEGDNFVEDILKGSQPMFDQTPEIGVYPSSDSINIDEDNLPLKLTVQRKMVPISTKGNEKVIEEKPRRRSFTRSDSKKLMGDAMKSSKRKSGDALFEMPATDVVDVSIEGSEHECVGEDSPLGNVREKKGKRVKKTSKGKAKASVVKKVTSAKEKGDDLHSGRESSKRRRETSSVIQPVSAPGPGLEGNEDDHVASKQSIINNLHIQKVLGGLVFDPDITTKHGMDSLYDLVEIQSWTHLFQIKSLVLHEEKV</sequence>
<proteinExistence type="predicted"/>
<evidence type="ECO:0000313" key="3">
    <source>
        <dbReference type="Proteomes" id="UP001311915"/>
    </source>
</evidence>
<feature type="region of interest" description="Disordered" evidence="1">
    <location>
        <begin position="137"/>
        <end position="176"/>
    </location>
</feature>